<evidence type="ECO:0000256" key="2">
    <source>
        <dbReference type="ARBA" id="ARBA00022729"/>
    </source>
</evidence>
<evidence type="ECO:0000256" key="6">
    <source>
        <dbReference type="SAM" id="SignalP"/>
    </source>
</evidence>
<evidence type="ECO:0000256" key="3">
    <source>
        <dbReference type="ARBA" id="ARBA00023136"/>
    </source>
</evidence>
<keyword evidence="5" id="KW-0449">Lipoprotein</keyword>
<evidence type="ECO:0000256" key="5">
    <source>
        <dbReference type="ARBA" id="ARBA00023288"/>
    </source>
</evidence>
<accession>A0A366XVQ3</accession>
<feature type="signal peptide" evidence="6">
    <location>
        <begin position="1"/>
        <end position="21"/>
    </location>
</feature>
<organism evidence="7 8">
    <name type="scientific">Bacillus taeanensis</name>
    <dbReference type="NCBI Taxonomy" id="273032"/>
    <lineage>
        <taxon>Bacteria</taxon>
        <taxon>Bacillati</taxon>
        <taxon>Bacillota</taxon>
        <taxon>Bacilli</taxon>
        <taxon>Bacillales</taxon>
        <taxon>Bacillaceae</taxon>
        <taxon>Bacillus</taxon>
    </lineage>
</organism>
<keyword evidence="3" id="KW-0472">Membrane</keyword>
<feature type="chain" id="PRO_5016645686" evidence="6">
    <location>
        <begin position="22"/>
        <end position="447"/>
    </location>
</feature>
<proteinExistence type="predicted"/>
<dbReference type="InterPro" id="IPR050490">
    <property type="entry name" value="Bact_solute-bd_prot1"/>
</dbReference>
<dbReference type="EMBL" id="QOCW01000008">
    <property type="protein sequence ID" value="RBW69726.1"/>
    <property type="molecule type" value="Genomic_DNA"/>
</dbReference>
<dbReference type="Pfam" id="PF01547">
    <property type="entry name" value="SBP_bac_1"/>
    <property type="match status" value="1"/>
</dbReference>
<dbReference type="AlphaFoldDB" id="A0A366XVQ3"/>
<dbReference type="PANTHER" id="PTHR43649:SF33">
    <property type="entry name" value="POLYGALACTURONAN_RHAMNOGALACTURONAN-BINDING PROTEIN YTCQ"/>
    <property type="match status" value="1"/>
</dbReference>
<sequence length="447" mass="50491">MKKKVSRTILTLGMAASMALAGCSESKETTVQSSGEEGASSDEQVVLTFWDENAGPQRTPIYEELFKKFEEEHPNIDVEYVGLPKKSAKQKFDAAIAADDMPDVAGVQTSWLPEFQVREALLPLDSYFEGWNDKDNINKAAVNFNKQIVLDNKLYGIPYTQNLDILWYRADWFKEAGVEPPETWDEFFSAVEKMTDNANNRYGFSIRGGDGGSFQLQRMMYAYSGIDHYFDENGESTLDDPKHVEFSEKYLGLYNKFTPQSDITNGYKEMVAAFDTGVAAMIQHNIGSYGEHSKAMQPEQYAALPLPKTDDGKYIAEGGNTIGFSIFKTTEHPEEAWELVSFLSSQESQSFWNQSTGQIPTHAGVLEEQWVKDAQHIQTAFEVLEDANMSFYDPAFYLPDYRSILDNIVDPGTQEVLSGKTTVKEFLTKWADAMEESKQKYDKQFGK</sequence>
<dbReference type="CDD" id="cd13585">
    <property type="entry name" value="PBP2_TMBP_like"/>
    <property type="match status" value="1"/>
</dbReference>
<dbReference type="Gene3D" id="3.40.190.10">
    <property type="entry name" value="Periplasmic binding protein-like II"/>
    <property type="match status" value="1"/>
</dbReference>
<evidence type="ECO:0000313" key="7">
    <source>
        <dbReference type="EMBL" id="RBW69726.1"/>
    </source>
</evidence>
<dbReference type="PROSITE" id="PS51257">
    <property type="entry name" value="PROKAR_LIPOPROTEIN"/>
    <property type="match status" value="1"/>
</dbReference>
<protein>
    <submittedName>
        <fullName evidence="7">Sugar ABC transporter substrate-binding protein</fullName>
    </submittedName>
</protein>
<evidence type="ECO:0000256" key="1">
    <source>
        <dbReference type="ARBA" id="ARBA00022475"/>
    </source>
</evidence>
<gene>
    <name evidence="7" type="ORF">DS031_09320</name>
</gene>
<dbReference type="InterPro" id="IPR006059">
    <property type="entry name" value="SBP"/>
</dbReference>
<dbReference type="Proteomes" id="UP000253314">
    <property type="component" value="Unassembled WGS sequence"/>
</dbReference>
<comment type="caution">
    <text evidence="7">The sequence shown here is derived from an EMBL/GenBank/DDBJ whole genome shotgun (WGS) entry which is preliminary data.</text>
</comment>
<dbReference type="PANTHER" id="PTHR43649">
    <property type="entry name" value="ARABINOSE-BINDING PROTEIN-RELATED"/>
    <property type="match status" value="1"/>
</dbReference>
<keyword evidence="1" id="KW-1003">Cell membrane</keyword>
<evidence type="ECO:0000313" key="8">
    <source>
        <dbReference type="Proteomes" id="UP000253314"/>
    </source>
</evidence>
<dbReference type="OrthoDB" id="9808332at2"/>
<keyword evidence="8" id="KW-1185">Reference proteome</keyword>
<name>A0A366XVQ3_9BACI</name>
<dbReference type="SUPFAM" id="SSF53850">
    <property type="entry name" value="Periplasmic binding protein-like II"/>
    <property type="match status" value="1"/>
</dbReference>
<reference evidence="7 8" key="1">
    <citation type="submission" date="2018-07" db="EMBL/GenBank/DDBJ databases">
        <title>Lottiidibacillus patelloidae gen. nov., sp. nov., isolated from the intestinal tract of a marine limpet and the reclassification of B. taeanensis BH030017T, B. algicola KMM 3737T and B. hwajinpoensis SW-72T as genus Lottiidibacillus.</title>
        <authorList>
            <person name="Liu R."/>
            <person name="Huang Z."/>
        </authorList>
    </citation>
    <scope>NUCLEOTIDE SEQUENCE [LARGE SCALE GENOMIC DNA]</scope>
    <source>
        <strain evidence="7 8">BH030017</strain>
    </source>
</reference>
<dbReference type="RefSeq" id="WP_113805809.1">
    <property type="nucleotide sequence ID" value="NZ_QOCW01000008.1"/>
</dbReference>
<evidence type="ECO:0000256" key="4">
    <source>
        <dbReference type="ARBA" id="ARBA00023139"/>
    </source>
</evidence>
<keyword evidence="4" id="KW-0564">Palmitate</keyword>
<keyword evidence="2 6" id="KW-0732">Signal</keyword>